<dbReference type="EMBL" id="GFPF01000725">
    <property type="protein sequence ID" value="MAA11871.1"/>
    <property type="molecule type" value="Transcribed_RNA"/>
</dbReference>
<evidence type="ECO:0000256" key="1">
    <source>
        <dbReference type="SAM" id="MobiDB-lite"/>
    </source>
</evidence>
<organism evidence="3">
    <name type="scientific">Rhipicephalus zambeziensis</name>
    <dbReference type="NCBI Taxonomy" id="60191"/>
    <lineage>
        <taxon>Eukaryota</taxon>
        <taxon>Metazoa</taxon>
        <taxon>Ecdysozoa</taxon>
        <taxon>Arthropoda</taxon>
        <taxon>Chelicerata</taxon>
        <taxon>Arachnida</taxon>
        <taxon>Acari</taxon>
        <taxon>Parasitiformes</taxon>
        <taxon>Ixodida</taxon>
        <taxon>Ixodoidea</taxon>
        <taxon>Ixodidae</taxon>
        <taxon>Rhipicephalinae</taxon>
        <taxon>Rhipicephalus</taxon>
        <taxon>Rhipicephalus</taxon>
    </lineage>
</organism>
<dbReference type="AlphaFoldDB" id="A0A224YBS4"/>
<reference evidence="3" key="1">
    <citation type="journal article" date="2017" name="Parasit. Vectors">
        <title>Sialotranscriptomics of Rhipicephalus zambeziensis reveals intricate expression profiles of secretory proteins and suggests tight temporal transcriptional regulation during blood-feeding.</title>
        <authorList>
            <person name="de Castro M.H."/>
            <person name="de Klerk D."/>
            <person name="Pienaar R."/>
            <person name="Rees D.J.G."/>
            <person name="Mans B.J."/>
        </authorList>
    </citation>
    <scope>NUCLEOTIDE SEQUENCE</scope>
    <source>
        <tissue evidence="3">Salivary glands</tissue>
    </source>
</reference>
<sequence>MMAKRLTVLVILAMVASLVIAMPKRKELRGELNGGAVQQRYDMAQSEEDEGGESHQNDNHGEHAQPKMRNPNSGGNTEDFESIDLDDVQK</sequence>
<keyword evidence="2" id="KW-0732">Signal</keyword>
<feature type="region of interest" description="Disordered" evidence="1">
    <location>
        <begin position="30"/>
        <end position="90"/>
    </location>
</feature>
<name>A0A224YBS4_9ACAR</name>
<feature type="signal peptide" evidence="2">
    <location>
        <begin position="1"/>
        <end position="21"/>
    </location>
</feature>
<proteinExistence type="predicted"/>
<protein>
    <submittedName>
        <fullName evidence="3">Chimadanin anti-thrombin-like protein</fullName>
    </submittedName>
</protein>
<feature type="compositionally biased region" description="Acidic residues" evidence="1">
    <location>
        <begin position="78"/>
        <end position="90"/>
    </location>
</feature>
<feature type="compositionally biased region" description="Basic and acidic residues" evidence="1">
    <location>
        <begin position="52"/>
        <end position="65"/>
    </location>
</feature>
<accession>A0A224YBS4</accession>
<feature type="chain" id="PRO_5013279545" evidence="2">
    <location>
        <begin position="22"/>
        <end position="90"/>
    </location>
</feature>
<evidence type="ECO:0000256" key="2">
    <source>
        <dbReference type="SAM" id="SignalP"/>
    </source>
</evidence>
<evidence type="ECO:0000313" key="3">
    <source>
        <dbReference type="EMBL" id="MAA11871.1"/>
    </source>
</evidence>